<name>A0AAD4KF92_9EURO</name>
<dbReference type="InterPro" id="IPR013780">
    <property type="entry name" value="Glyco_hydro_b"/>
</dbReference>
<dbReference type="GO" id="GO:0004574">
    <property type="term" value="F:oligo-1,6-glucosidase activity"/>
    <property type="evidence" value="ECO:0007669"/>
    <property type="project" value="TreeGrafter"/>
</dbReference>
<reference evidence="6" key="1">
    <citation type="submission" date="2021-12" db="EMBL/GenBank/DDBJ databases">
        <title>Convergent genome expansion in fungi linked to evolution of root-endophyte symbiosis.</title>
        <authorList>
            <consortium name="DOE Joint Genome Institute"/>
            <person name="Ke Y.-H."/>
            <person name="Bonito G."/>
            <person name="Liao H.-L."/>
            <person name="Looney B."/>
            <person name="Rojas-Flechas A."/>
            <person name="Nash J."/>
            <person name="Hameed K."/>
            <person name="Schadt C."/>
            <person name="Martin F."/>
            <person name="Crous P.W."/>
            <person name="Miettinen O."/>
            <person name="Magnuson J.K."/>
            <person name="Labbe J."/>
            <person name="Jacobson D."/>
            <person name="Doktycz M.J."/>
            <person name="Veneault-Fourrey C."/>
            <person name="Kuo A."/>
            <person name="Mondo S."/>
            <person name="Calhoun S."/>
            <person name="Riley R."/>
            <person name="Ohm R."/>
            <person name="LaButti K."/>
            <person name="Andreopoulos B."/>
            <person name="Pangilinan J."/>
            <person name="Nolan M."/>
            <person name="Tritt A."/>
            <person name="Clum A."/>
            <person name="Lipzen A."/>
            <person name="Daum C."/>
            <person name="Barry K."/>
            <person name="Grigoriev I.V."/>
            <person name="Vilgalys R."/>
        </authorList>
    </citation>
    <scope>NUCLEOTIDE SEQUENCE</scope>
    <source>
        <strain evidence="6">PMI_201</strain>
    </source>
</reference>
<dbReference type="AlphaFoldDB" id="A0AAD4KF92"/>
<protein>
    <submittedName>
        <fullName evidence="6">Glycoside hydrolase family 13 protein</fullName>
    </submittedName>
</protein>
<dbReference type="Pfam" id="PF00128">
    <property type="entry name" value="Alpha-amylase"/>
    <property type="match status" value="1"/>
</dbReference>
<comment type="similarity">
    <text evidence="1">Belongs to the glycosyl hydrolase 13 family.</text>
</comment>
<dbReference type="GeneID" id="70243595"/>
<dbReference type="EMBL" id="JAJTJA010000013">
    <property type="protein sequence ID" value="KAH8690615.1"/>
    <property type="molecule type" value="Genomic_DNA"/>
</dbReference>
<dbReference type="Proteomes" id="UP001201262">
    <property type="component" value="Unassembled WGS sequence"/>
</dbReference>
<keyword evidence="7" id="KW-1185">Reference proteome</keyword>
<gene>
    <name evidence="6" type="ORF">BGW36DRAFT_350070</name>
</gene>
<evidence type="ECO:0000256" key="4">
    <source>
        <dbReference type="ARBA" id="ARBA00026248"/>
    </source>
</evidence>
<dbReference type="FunFam" id="3.90.400.10:FF:000004">
    <property type="entry name" value="Oligo-1,6-glucosidase"/>
    <property type="match status" value="1"/>
</dbReference>
<dbReference type="GO" id="GO:0033934">
    <property type="term" value="F:glucan 1,4-alpha-maltotriohydrolase activity"/>
    <property type="evidence" value="ECO:0007669"/>
    <property type="project" value="TreeGrafter"/>
</dbReference>
<dbReference type="FunFam" id="2.60.40.1180:FF:000007">
    <property type="entry name" value="Sucrose isomerase"/>
    <property type="match status" value="1"/>
</dbReference>
<dbReference type="CDD" id="cd11333">
    <property type="entry name" value="AmyAc_SI_OligoGlu_DGase"/>
    <property type="match status" value="1"/>
</dbReference>
<evidence type="ECO:0000256" key="2">
    <source>
        <dbReference type="ARBA" id="ARBA00022801"/>
    </source>
</evidence>
<dbReference type="PANTHER" id="PTHR10357">
    <property type="entry name" value="ALPHA-AMYLASE FAMILY MEMBER"/>
    <property type="match status" value="1"/>
</dbReference>
<dbReference type="SMART" id="SM00642">
    <property type="entry name" value="Aamy"/>
    <property type="match status" value="1"/>
</dbReference>
<dbReference type="SUPFAM" id="SSF51011">
    <property type="entry name" value="Glycosyl hydrolase domain"/>
    <property type="match status" value="1"/>
</dbReference>
<dbReference type="PANTHER" id="PTHR10357:SF232">
    <property type="entry name" value="GLYCOSYL HYDROLASE FAMILY 13 CATALYTIC DOMAIN-CONTAINING PROTEIN"/>
    <property type="match status" value="1"/>
</dbReference>
<dbReference type="Pfam" id="PF16657">
    <property type="entry name" value="Malt_amylase_C"/>
    <property type="match status" value="1"/>
</dbReference>
<keyword evidence="2 6" id="KW-0378">Hydrolase</keyword>
<dbReference type="GO" id="GO:0000025">
    <property type="term" value="P:maltose catabolic process"/>
    <property type="evidence" value="ECO:0007669"/>
    <property type="project" value="TreeGrafter"/>
</dbReference>
<evidence type="ECO:0000256" key="3">
    <source>
        <dbReference type="ARBA" id="ARBA00023295"/>
    </source>
</evidence>
<evidence type="ECO:0000313" key="7">
    <source>
        <dbReference type="Proteomes" id="UP001201262"/>
    </source>
</evidence>
<accession>A0AAD4KF92</accession>
<dbReference type="FunFam" id="3.20.20.80:FF:000064">
    <property type="entry name" value="Oligo-1,6-glucosidase"/>
    <property type="match status" value="2"/>
</dbReference>
<evidence type="ECO:0000259" key="5">
    <source>
        <dbReference type="SMART" id="SM00642"/>
    </source>
</evidence>
<keyword evidence="4" id="KW-0462">Maltose metabolism</keyword>
<keyword evidence="3" id="KW-0326">Glycosidase</keyword>
<dbReference type="GO" id="GO:0004556">
    <property type="term" value="F:alpha-amylase activity"/>
    <property type="evidence" value="ECO:0007669"/>
    <property type="project" value="TreeGrafter"/>
</dbReference>
<comment type="caution">
    <text evidence="6">The sequence shown here is derived from an EMBL/GenBank/DDBJ whole genome shotgun (WGS) entry which is preliminary data.</text>
</comment>
<organism evidence="6 7">
    <name type="scientific">Talaromyces proteolyticus</name>
    <dbReference type="NCBI Taxonomy" id="1131652"/>
    <lineage>
        <taxon>Eukaryota</taxon>
        <taxon>Fungi</taxon>
        <taxon>Dikarya</taxon>
        <taxon>Ascomycota</taxon>
        <taxon>Pezizomycotina</taxon>
        <taxon>Eurotiomycetes</taxon>
        <taxon>Eurotiomycetidae</taxon>
        <taxon>Eurotiales</taxon>
        <taxon>Trichocomaceae</taxon>
        <taxon>Talaromyces</taxon>
        <taxon>Talaromyces sect. Bacilispori</taxon>
    </lineage>
</organism>
<proteinExistence type="inferred from homology"/>
<dbReference type="SUPFAM" id="SSF51445">
    <property type="entry name" value="(Trans)glycosidases"/>
    <property type="match status" value="1"/>
</dbReference>
<dbReference type="GO" id="GO:0004575">
    <property type="term" value="F:sucrose alpha-glucosidase activity"/>
    <property type="evidence" value="ECO:0007669"/>
    <property type="project" value="TreeGrafter"/>
</dbReference>
<dbReference type="InterPro" id="IPR017853">
    <property type="entry name" value="GH"/>
</dbReference>
<dbReference type="InterPro" id="IPR032091">
    <property type="entry name" value="Malt_amylase-like_C"/>
</dbReference>
<dbReference type="Gene3D" id="3.20.20.80">
    <property type="entry name" value="Glycosidases"/>
    <property type="match status" value="1"/>
</dbReference>
<feature type="domain" description="Glycosyl hydrolase family 13 catalytic" evidence="5">
    <location>
        <begin position="33"/>
        <end position="457"/>
    </location>
</feature>
<dbReference type="Gene3D" id="3.90.400.10">
    <property type="entry name" value="Oligo-1,6-glucosidase, Domain 2"/>
    <property type="match status" value="1"/>
</dbReference>
<dbReference type="RefSeq" id="XP_046066811.1">
    <property type="nucleotide sequence ID" value="XM_046213308.1"/>
</dbReference>
<dbReference type="InterPro" id="IPR045857">
    <property type="entry name" value="O16G_dom_2"/>
</dbReference>
<sequence>MPPDILAEMTDAKHPLSSNRAEAKWWREAVVYQIYPRSFCDSNGDGIGDICGIISKIDYLKDLGVDVVWLSPIYASPQHDMGYDISDYRRIHPEYGTMEDWECLLNELHKAGIKLIMDLVVNHTSIDHPWFVQSRSSNDNVKRDWYHWQPPKYDAEGRRQPPNNWRSFFGKGSAWEWDENTQEYYLRVFTKEQPDLNWENPTMRAAVREVVTFWLDKGVDGFRIDAINYICKADGYPDSEIVDESSRFQPAMHLYMNVGNVHKYLRELHVATFSQYDVMTVGETPYVPATQLALDYVHPDRKEFDMIFQWEHMDIDRVPGSLLKWKPWKLPELKKIFNCWQRLMFENGGWNSLYMENHDQGRSISRFGSDRPEFRGVSGKLLAMMLGTLSGTLYIYQGQEIGMTNPTKWGLKDYPDIVTKTYILEEKEQRIRDTGETEPDMKDLLQDIRLKARDNGRTPIPWNSLQPSAGFTTGTPWMPLNPDFAVCNVDAAVKDTTSIFHFWKKLLSIRAGWKTLVYGSFELLSPEDPHIFAYRRTLPGSASALVVLNLSSQSVDWEFPLDLNHFGNIRGVFNNYPMPSTISNHFSMRPWECRLYTYDQI</sequence>
<evidence type="ECO:0000256" key="1">
    <source>
        <dbReference type="ARBA" id="ARBA00008061"/>
    </source>
</evidence>
<dbReference type="InterPro" id="IPR006047">
    <property type="entry name" value="GH13_cat_dom"/>
</dbReference>
<evidence type="ECO:0000313" key="6">
    <source>
        <dbReference type="EMBL" id="KAH8690615.1"/>
    </source>
</evidence>
<dbReference type="Gene3D" id="2.60.40.1180">
    <property type="entry name" value="Golgi alpha-mannosidase II"/>
    <property type="match status" value="1"/>
</dbReference>
<dbReference type="GO" id="GO:0005987">
    <property type="term" value="P:sucrose catabolic process"/>
    <property type="evidence" value="ECO:0007669"/>
    <property type="project" value="TreeGrafter"/>
</dbReference>